<dbReference type="GO" id="GO:0022857">
    <property type="term" value="F:transmembrane transporter activity"/>
    <property type="evidence" value="ECO:0007669"/>
    <property type="project" value="InterPro"/>
</dbReference>
<feature type="domain" description="Threonine/serine exporter-like N-terminal" evidence="7">
    <location>
        <begin position="14"/>
        <end position="251"/>
    </location>
</feature>
<feature type="transmembrane region" description="Helical" evidence="6">
    <location>
        <begin position="228"/>
        <end position="247"/>
    </location>
</feature>
<feature type="transmembrane region" description="Helical" evidence="6">
    <location>
        <begin position="267"/>
        <end position="287"/>
    </location>
</feature>
<feature type="transmembrane region" description="Helical" evidence="6">
    <location>
        <begin position="144"/>
        <end position="163"/>
    </location>
</feature>
<name>A0A8J7C327_9BACT</name>
<evidence type="ECO:0000313" key="9">
    <source>
        <dbReference type="EMBL" id="MBD3868791.1"/>
    </source>
</evidence>
<dbReference type="PANTHER" id="PTHR31082:SF4">
    <property type="entry name" value="PHEROMONE-REGULATED MEMBRANE PROTEIN 10"/>
    <property type="match status" value="1"/>
</dbReference>
<gene>
    <name evidence="9" type="ORF">IFK94_11755</name>
</gene>
<keyword evidence="2 6" id="KW-0812">Transmembrane</keyword>
<feature type="transmembrane region" description="Helical" evidence="6">
    <location>
        <begin position="294"/>
        <end position="313"/>
    </location>
</feature>
<comment type="subcellular location">
    <subcellularLocation>
        <location evidence="1">Membrane</location>
        <topology evidence="1">Multi-pass membrane protein</topology>
    </subcellularLocation>
</comment>
<feature type="transmembrane region" description="Helical" evidence="6">
    <location>
        <begin position="170"/>
        <end position="190"/>
    </location>
</feature>
<dbReference type="InterPro" id="IPR051361">
    <property type="entry name" value="ThrE/Ser_Exporter"/>
</dbReference>
<evidence type="ECO:0000256" key="2">
    <source>
        <dbReference type="ARBA" id="ARBA00022692"/>
    </source>
</evidence>
<organism evidence="9 10">
    <name type="scientific">Candidatus Polarisedimenticola svalbardensis</name>
    <dbReference type="NCBI Taxonomy" id="2886004"/>
    <lineage>
        <taxon>Bacteria</taxon>
        <taxon>Pseudomonadati</taxon>
        <taxon>Acidobacteriota</taxon>
        <taxon>Candidatus Polarisedimenticolia</taxon>
        <taxon>Candidatus Polarisedimenticolales</taxon>
        <taxon>Candidatus Polarisedimenticolaceae</taxon>
        <taxon>Candidatus Polarisedimenticola</taxon>
    </lineage>
</organism>
<feature type="transmembrane region" description="Helical" evidence="6">
    <location>
        <begin position="117"/>
        <end position="138"/>
    </location>
</feature>
<keyword evidence="3 6" id="KW-1133">Transmembrane helix</keyword>
<feature type="transmembrane region" description="Helical" evidence="6">
    <location>
        <begin position="319"/>
        <end position="335"/>
    </location>
</feature>
<sequence length="406" mass="42543">MVESSEHNSRVIAFVLRLGQELHRYGTPSHRLEATLASVCLHLKTIGQFFATPTAIFASFGPQENQRTSLIRVTPGDVDLEKMTLLDGVVDRLVRNELTVEDGLKEVNSIADGPPRYSTWLTILCFGLASGCAGRFFGGGFLELAAATVMGFLTGSLAMLALKHAAVARVFAPVAAFAVSALAMLGAWIWPAMSAYVATVAGLIILIPGLTLTIAMSELASGHLASGTARLTGAIVLFLQIGFGVALGNRLGSLLPGVDPLVTPAALPTWTEWVALLVAPLCFVVLFRARPAQVAVILPAGILAYAGAKYGSILASPELGVFLGAFLVAMAGNIYRRLRDHPASVPIVPGIMLLVPGSIGFRSLSSLLARDVLSGVEAAFTMVLIAVALVAGLLLANILLPSRKAL</sequence>
<dbReference type="GO" id="GO:0016020">
    <property type="term" value="C:membrane"/>
    <property type="evidence" value="ECO:0007669"/>
    <property type="project" value="UniProtKB-SubCell"/>
</dbReference>
<feature type="transmembrane region" description="Helical" evidence="6">
    <location>
        <begin position="196"/>
        <end position="216"/>
    </location>
</feature>
<dbReference type="Proteomes" id="UP000648239">
    <property type="component" value="Unassembled WGS sequence"/>
</dbReference>
<dbReference type="InterPro" id="IPR024528">
    <property type="entry name" value="ThrE_2"/>
</dbReference>
<comment type="similarity">
    <text evidence="5">Belongs to the ThrE exporter (TC 2.A.79) family.</text>
</comment>
<feature type="transmembrane region" description="Helical" evidence="6">
    <location>
        <begin position="347"/>
        <end position="368"/>
    </location>
</feature>
<evidence type="ECO:0000256" key="5">
    <source>
        <dbReference type="ARBA" id="ARBA00034125"/>
    </source>
</evidence>
<dbReference type="InterPro" id="IPR010619">
    <property type="entry name" value="ThrE-like_N"/>
</dbReference>
<dbReference type="EMBL" id="JACXWD010000043">
    <property type="protein sequence ID" value="MBD3868791.1"/>
    <property type="molecule type" value="Genomic_DNA"/>
</dbReference>
<feature type="transmembrane region" description="Helical" evidence="6">
    <location>
        <begin position="380"/>
        <end position="400"/>
    </location>
</feature>
<evidence type="ECO:0000256" key="4">
    <source>
        <dbReference type="ARBA" id="ARBA00023136"/>
    </source>
</evidence>
<protein>
    <submittedName>
        <fullName evidence="9">Threonine/serine exporter family protein</fullName>
    </submittedName>
</protein>
<dbReference type="Pfam" id="PF12821">
    <property type="entry name" value="ThrE_2"/>
    <property type="match status" value="1"/>
</dbReference>
<evidence type="ECO:0000259" key="8">
    <source>
        <dbReference type="Pfam" id="PF12821"/>
    </source>
</evidence>
<proteinExistence type="inferred from homology"/>
<accession>A0A8J7C327</accession>
<comment type="caution">
    <text evidence="9">The sequence shown here is derived from an EMBL/GenBank/DDBJ whole genome shotgun (WGS) entry which is preliminary data.</text>
</comment>
<keyword evidence="4 6" id="KW-0472">Membrane</keyword>
<evidence type="ECO:0000313" key="10">
    <source>
        <dbReference type="Proteomes" id="UP000648239"/>
    </source>
</evidence>
<reference evidence="9 10" key="1">
    <citation type="submission" date="2020-08" db="EMBL/GenBank/DDBJ databases">
        <title>Acidobacteriota in marine sediments use diverse sulfur dissimilation pathways.</title>
        <authorList>
            <person name="Wasmund K."/>
        </authorList>
    </citation>
    <scope>NUCLEOTIDE SEQUENCE [LARGE SCALE GENOMIC DNA]</scope>
    <source>
        <strain evidence="9">MAG AM4</strain>
    </source>
</reference>
<dbReference type="PANTHER" id="PTHR31082">
    <property type="entry name" value="PHEROMONE-REGULATED MEMBRANE PROTEIN 10"/>
    <property type="match status" value="1"/>
</dbReference>
<feature type="domain" description="Threonine/Serine exporter ThrE" evidence="8">
    <location>
        <begin position="274"/>
        <end position="397"/>
    </location>
</feature>
<evidence type="ECO:0000259" key="7">
    <source>
        <dbReference type="Pfam" id="PF06738"/>
    </source>
</evidence>
<dbReference type="AlphaFoldDB" id="A0A8J7C327"/>
<evidence type="ECO:0000256" key="3">
    <source>
        <dbReference type="ARBA" id="ARBA00022989"/>
    </source>
</evidence>
<evidence type="ECO:0000256" key="1">
    <source>
        <dbReference type="ARBA" id="ARBA00004141"/>
    </source>
</evidence>
<evidence type="ECO:0000256" key="6">
    <source>
        <dbReference type="SAM" id="Phobius"/>
    </source>
</evidence>
<dbReference type="Pfam" id="PF06738">
    <property type="entry name" value="ThrE"/>
    <property type="match status" value="1"/>
</dbReference>